<dbReference type="InterPro" id="IPR052020">
    <property type="entry name" value="Cyclic_di-GMP/3'3'-cGAMP_PDE"/>
</dbReference>
<feature type="domain" description="HD-GYP" evidence="3">
    <location>
        <begin position="159"/>
        <end position="370"/>
    </location>
</feature>
<evidence type="ECO:0000259" key="2">
    <source>
        <dbReference type="PROSITE" id="PS50110"/>
    </source>
</evidence>
<dbReference type="GO" id="GO:0008081">
    <property type="term" value="F:phosphoric diester hydrolase activity"/>
    <property type="evidence" value="ECO:0007669"/>
    <property type="project" value="UniProtKB-ARBA"/>
</dbReference>
<dbReference type="SMART" id="SM00471">
    <property type="entry name" value="HDc"/>
    <property type="match status" value="1"/>
</dbReference>
<dbReference type="Gene3D" id="3.40.50.2300">
    <property type="match status" value="1"/>
</dbReference>
<dbReference type="Proteomes" id="UP000186110">
    <property type="component" value="Chromosome"/>
</dbReference>
<dbReference type="RefSeq" id="WP_037247836.1">
    <property type="nucleotide sequence ID" value="NZ_CP019239.1"/>
</dbReference>
<protein>
    <submittedName>
        <fullName evidence="4">Two-component system response regulator</fullName>
    </submittedName>
</protein>
<dbReference type="Pfam" id="PF13487">
    <property type="entry name" value="HD_5"/>
    <property type="match status" value="1"/>
</dbReference>
<comment type="caution">
    <text evidence="1">Lacks conserved residue(s) required for the propagation of feature annotation.</text>
</comment>
<dbReference type="SUPFAM" id="SSF52172">
    <property type="entry name" value="CheY-like"/>
    <property type="match status" value="1"/>
</dbReference>
<sequence>MNAKPLAVDSPPEKPMILVVDNTPGSQAWVQHLLEDLYEVQGAGTAEATWAAALSDSPPDLILLAAVLPDADGYAVCRKLKANAKTRDIPVIMLTADVGAVDDHMLFTVGASDYIAKPLSPPTVRARIKTHLALKGAADFLNDKYSFLQSEITARTREANAIQDGTIMAMALLAETRDADTGNHIRRTQLYVRALGWKLCNHPRFKTYLTVANITLLFKAAPLHDIGKVGVPDRILQKPGKLTPEEFEIMKTHTTLGRDAIAHAELELGTEVPFLTMAREIAYCHQEKWDGSGYPQGLVGDDIPIAARLMALADVYDALISRRIYRAAMSHAEAVKVIEHVKGKHFDPDVVDAFLEIHEQFNAIAMSYHDSDADLQKKADFLELSRASTPGELS</sequence>
<dbReference type="KEGG" id="rsb:RS694_08400"/>
<dbReference type="Pfam" id="PF00072">
    <property type="entry name" value="Response_reg"/>
    <property type="match status" value="1"/>
</dbReference>
<dbReference type="InterPro" id="IPR001789">
    <property type="entry name" value="Sig_transdc_resp-reg_receiver"/>
</dbReference>
<dbReference type="InterPro" id="IPR037522">
    <property type="entry name" value="HD_GYP_dom"/>
</dbReference>
<dbReference type="SMART" id="SM00448">
    <property type="entry name" value="REC"/>
    <property type="match status" value="1"/>
</dbReference>
<organism evidence="4 5">
    <name type="scientific">Rhodoferax saidenbachensis</name>
    <dbReference type="NCBI Taxonomy" id="1484693"/>
    <lineage>
        <taxon>Bacteria</taxon>
        <taxon>Pseudomonadati</taxon>
        <taxon>Pseudomonadota</taxon>
        <taxon>Betaproteobacteria</taxon>
        <taxon>Burkholderiales</taxon>
        <taxon>Comamonadaceae</taxon>
        <taxon>Rhodoferax</taxon>
    </lineage>
</organism>
<gene>
    <name evidence="4" type="ORF">RS694_08400</name>
</gene>
<dbReference type="PROSITE" id="PS50110">
    <property type="entry name" value="RESPONSE_REGULATORY"/>
    <property type="match status" value="1"/>
</dbReference>
<proteinExistence type="predicted"/>
<dbReference type="InterPro" id="IPR003607">
    <property type="entry name" value="HD/PDEase_dom"/>
</dbReference>
<dbReference type="GO" id="GO:0000160">
    <property type="term" value="P:phosphorelay signal transduction system"/>
    <property type="evidence" value="ECO:0007669"/>
    <property type="project" value="InterPro"/>
</dbReference>
<evidence type="ECO:0000259" key="3">
    <source>
        <dbReference type="PROSITE" id="PS51832"/>
    </source>
</evidence>
<dbReference type="Gene3D" id="1.10.3210.10">
    <property type="entry name" value="Hypothetical protein af1432"/>
    <property type="match status" value="1"/>
</dbReference>
<dbReference type="InterPro" id="IPR011006">
    <property type="entry name" value="CheY-like_superfamily"/>
</dbReference>
<keyword evidence="5" id="KW-1185">Reference proteome</keyword>
<name>A0A1P8K967_9BURK</name>
<feature type="domain" description="Response regulatory" evidence="2">
    <location>
        <begin position="16"/>
        <end position="132"/>
    </location>
</feature>
<evidence type="ECO:0000256" key="1">
    <source>
        <dbReference type="PROSITE-ProRule" id="PRU00169"/>
    </source>
</evidence>
<dbReference type="AlphaFoldDB" id="A0A1P8K967"/>
<dbReference type="PANTHER" id="PTHR45228">
    <property type="entry name" value="CYCLIC DI-GMP PHOSPHODIESTERASE TM_0186-RELATED"/>
    <property type="match status" value="1"/>
</dbReference>
<dbReference type="CDD" id="cd00077">
    <property type="entry name" value="HDc"/>
    <property type="match status" value="1"/>
</dbReference>
<dbReference type="PROSITE" id="PS51832">
    <property type="entry name" value="HD_GYP"/>
    <property type="match status" value="1"/>
</dbReference>
<accession>A0A1P8K967</accession>
<reference evidence="4 5" key="1">
    <citation type="submission" date="2017-01" db="EMBL/GenBank/DDBJ databases">
        <authorList>
            <person name="Mah S.A."/>
            <person name="Swanson W.J."/>
            <person name="Moy G.W."/>
            <person name="Vacquier V.D."/>
        </authorList>
    </citation>
    <scope>NUCLEOTIDE SEQUENCE [LARGE SCALE GENOMIC DNA]</scope>
    <source>
        <strain evidence="4 5">DSM 22694</strain>
    </source>
</reference>
<dbReference type="PANTHER" id="PTHR45228:SF5">
    <property type="entry name" value="CYCLIC DI-GMP PHOSPHODIESTERASE VC_1348-RELATED"/>
    <property type="match status" value="1"/>
</dbReference>
<dbReference type="STRING" id="1484693.RS694_08400"/>
<evidence type="ECO:0000313" key="5">
    <source>
        <dbReference type="Proteomes" id="UP000186110"/>
    </source>
</evidence>
<dbReference type="eggNOG" id="COG3437">
    <property type="taxonomic scope" value="Bacteria"/>
</dbReference>
<evidence type="ECO:0000313" key="4">
    <source>
        <dbReference type="EMBL" id="APW42546.1"/>
    </source>
</evidence>
<dbReference type="SUPFAM" id="SSF109604">
    <property type="entry name" value="HD-domain/PDEase-like"/>
    <property type="match status" value="1"/>
</dbReference>
<dbReference type="EMBL" id="CP019239">
    <property type="protein sequence ID" value="APW42546.1"/>
    <property type="molecule type" value="Genomic_DNA"/>
</dbReference>